<feature type="compositionally biased region" description="Basic and acidic residues" evidence="1">
    <location>
        <begin position="80"/>
        <end position="94"/>
    </location>
</feature>
<dbReference type="AlphaFoldDB" id="A0A8S3GGM2"/>
<gene>
    <name evidence="2" type="ORF">BYL167_LOCUS74909</name>
</gene>
<proteinExistence type="predicted"/>
<feature type="region of interest" description="Disordered" evidence="1">
    <location>
        <begin position="1"/>
        <end position="43"/>
    </location>
</feature>
<feature type="non-terminal residue" evidence="2">
    <location>
        <position position="94"/>
    </location>
</feature>
<comment type="caution">
    <text evidence="2">The sequence shown here is derived from an EMBL/GenBank/DDBJ whole genome shotgun (WGS) entry which is preliminary data.</text>
</comment>
<feature type="compositionally biased region" description="Low complexity" evidence="1">
    <location>
        <begin position="23"/>
        <end position="35"/>
    </location>
</feature>
<sequence>GESTSIDNRQPEMAAPQQQLKPSRSQTSTLSSSSLMKGLNRSTINNRVNLSSDVLKTLIPNISLAPESIINDELEASMNEQDHGDDIEHSPNQP</sequence>
<dbReference type="EMBL" id="CAJOBH010267434">
    <property type="protein sequence ID" value="CAF5162117.1"/>
    <property type="molecule type" value="Genomic_DNA"/>
</dbReference>
<evidence type="ECO:0000313" key="3">
    <source>
        <dbReference type="Proteomes" id="UP000681967"/>
    </source>
</evidence>
<name>A0A8S3GGM2_9BILA</name>
<reference evidence="2" key="1">
    <citation type="submission" date="2021-02" db="EMBL/GenBank/DDBJ databases">
        <authorList>
            <person name="Nowell W R."/>
        </authorList>
    </citation>
    <scope>NUCLEOTIDE SEQUENCE</scope>
</reference>
<feature type="non-terminal residue" evidence="2">
    <location>
        <position position="1"/>
    </location>
</feature>
<organism evidence="2 3">
    <name type="scientific">Rotaria magnacalcarata</name>
    <dbReference type="NCBI Taxonomy" id="392030"/>
    <lineage>
        <taxon>Eukaryota</taxon>
        <taxon>Metazoa</taxon>
        <taxon>Spiralia</taxon>
        <taxon>Gnathifera</taxon>
        <taxon>Rotifera</taxon>
        <taxon>Eurotatoria</taxon>
        <taxon>Bdelloidea</taxon>
        <taxon>Philodinida</taxon>
        <taxon>Philodinidae</taxon>
        <taxon>Rotaria</taxon>
    </lineage>
</organism>
<dbReference type="Proteomes" id="UP000681967">
    <property type="component" value="Unassembled WGS sequence"/>
</dbReference>
<accession>A0A8S3GGM2</accession>
<feature type="region of interest" description="Disordered" evidence="1">
    <location>
        <begin position="73"/>
        <end position="94"/>
    </location>
</feature>
<evidence type="ECO:0000256" key="1">
    <source>
        <dbReference type="SAM" id="MobiDB-lite"/>
    </source>
</evidence>
<evidence type="ECO:0000313" key="2">
    <source>
        <dbReference type="EMBL" id="CAF5162117.1"/>
    </source>
</evidence>
<protein>
    <submittedName>
        <fullName evidence="2">Uncharacterized protein</fullName>
    </submittedName>
</protein>